<protein>
    <submittedName>
        <fullName evidence="1">Uncharacterized protein</fullName>
    </submittedName>
</protein>
<name>A0ABV0ZGC0_9TELE</name>
<comment type="caution">
    <text evidence="1">The sequence shown here is derived from an EMBL/GenBank/DDBJ whole genome shotgun (WGS) entry which is preliminary data.</text>
</comment>
<proteinExistence type="predicted"/>
<organism evidence="1 2">
    <name type="scientific">Ameca splendens</name>
    <dbReference type="NCBI Taxonomy" id="208324"/>
    <lineage>
        <taxon>Eukaryota</taxon>
        <taxon>Metazoa</taxon>
        <taxon>Chordata</taxon>
        <taxon>Craniata</taxon>
        <taxon>Vertebrata</taxon>
        <taxon>Euteleostomi</taxon>
        <taxon>Actinopterygii</taxon>
        <taxon>Neopterygii</taxon>
        <taxon>Teleostei</taxon>
        <taxon>Neoteleostei</taxon>
        <taxon>Acanthomorphata</taxon>
        <taxon>Ovalentaria</taxon>
        <taxon>Atherinomorphae</taxon>
        <taxon>Cyprinodontiformes</taxon>
        <taxon>Goodeidae</taxon>
        <taxon>Ameca</taxon>
    </lineage>
</organism>
<dbReference type="EMBL" id="JAHRIP010060535">
    <property type="protein sequence ID" value="MEQ2304909.1"/>
    <property type="molecule type" value="Genomic_DNA"/>
</dbReference>
<dbReference type="Proteomes" id="UP001469553">
    <property type="component" value="Unassembled WGS sequence"/>
</dbReference>
<reference evidence="1 2" key="1">
    <citation type="submission" date="2021-06" db="EMBL/GenBank/DDBJ databases">
        <authorList>
            <person name="Palmer J.M."/>
        </authorList>
    </citation>
    <scope>NUCLEOTIDE SEQUENCE [LARGE SCALE GENOMIC DNA]</scope>
    <source>
        <strain evidence="1 2">AS_MEX2019</strain>
        <tissue evidence="1">Muscle</tissue>
    </source>
</reference>
<sequence>MFIFLPVFLSPTECMEKSSSFSQEIPRCPRGETEGGCERADLLQRETWVCSHTFLVFPLYLSCLTALNTHDFKLFGPLKKFNTQGLSSTASITRHLHCLFF</sequence>
<keyword evidence="2" id="KW-1185">Reference proteome</keyword>
<accession>A0ABV0ZGC0</accession>
<gene>
    <name evidence="1" type="ORF">AMECASPLE_032121</name>
</gene>
<evidence type="ECO:0000313" key="1">
    <source>
        <dbReference type="EMBL" id="MEQ2304909.1"/>
    </source>
</evidence>
<evidence type="ECO:0000313" key="2">
    <source>
        <dbReference type="Proteomes" id="UP001469553"/>
    </source>
</evidence>